<reference evidence="1 2" key="1">
    <citation type="submission" date="2018-11" db="EMBL/GenBank/DDBJ databases">
        <title>Enterobacteriaceae from Patient.</title>
        <authorList>
            <person name="Shen C."/>
            <person name="Yang Y."/>
            <person name="Tian G."/>
        </authorList>
    </citation>
    <scope>NUCLEOTIDE SEQUENCE [LARGE SCALE GENOMIC DNA]</scope>
    <source>
        <strain evidence="1 2">GBGD28</strain>
    </source>
</reference>
<name>A0A3P1WKX6_ECOLX</name>
<evidence type="ECO:0000313" key="2">
    <source>
        <dbReference type="Proteomes" id="UP000271008"/>
    </source>
</evidence>
<proteinExistence type="predicted"/>
<sequence>MFIDSEKRLKQLSDEAKKNTEDLEEAKKNSRFTQVSPKGWERVRELLKDSQGISALKLYSFLAEHIDPTCGAV</sequence>
<evidence type="ECO:0000313" key="1">
    <source>
        <dbReference type="EMBL" id="RRD46080.1"/>
    </source>
</evidence>
<dbReference type="Proteomes" id="UP000271008">
    <property type="component" value="Unassembled WGS sequence"/>
</dbReference>
<organism evidence="1 2">
    <name type="scientific">Escherichia coli</name>
    <dbReference type="NCBI Taxonomy" id="562"/>
    <lineage>
        <taxon>Bacteria</taxon>
        <taxon>Pseudomonadati</taxon>
        <taxon>Pseudomonadota</taxon>
        <taxon>Gammaproteobacteria</taxon>
        <taxon>Enterobacterales</taxon>
        <taxon>Enterobacteriaceae</taxon>
        <taxon>Escherichia</taxon>
    </lineage>
</organism>
<protein>
    <submittedName>
        <fullName evidence="1">Helix-turn-helix domain-containing protein</fullName>
    </submittedName>
</protein>
<gene>
    <name evidence="1" type="ORF">EIA08_34675</name>
</gene>
<feature type="non-terminal residue" evidence="1">
    <location>
        <position position="73"/>
    </location>
</feature>
<comment type="caution">
    <text evidence="1">The sequence shown here is derived from an EMBL/GenBank/DDBJ whole genome shotgun (WGS) entry which is preliminary data.</text>
</comment>
<dbReference type="AlphaFoldDB" id="A0A3P1WKX6"/>
<dbReference type="EMBL" id="RQTU01001266">
    <property type="protein sequence ID" value="RRD46080.1"/>
    <property type="molecule type" value="Genomic_DNA"/>
</dbReference>
<accession>A0A3P1WKX6</accession>